<keyword evidence="1" id="KW-1133">Transmembrane helix</keyword>
<dbReference type="Proteomes" id="UP000270673">
    <property type="component" value="Chromosome"/>
</dbReference>
<name>A0A3Q9IQ46_9BACT</name>
<evidence type="ECO:0000256" key="1">
    <source>
        <dbReference type="SAM" id="Phobius"/>
    </source>
</evidence>
<organism evidence="2 3">
    <name type="scientific">Butyricimonas faecalis</name>
    <dbReference type="NCBI Taxonomy" id="2093856"/>
    <lineage>
        <taxon>Bacteria</taxon>
        <taxon>Pseudomonadati</taxon>
        <taxon>Bacteroidota</taxon>
        <taxon>Bacteroidia</taxon>
        <taxon>Bacteroidales</taxon>
        <taxon>Odoribacteraceae</taxon>
        <taxon>Butyricimonas</taxon>
    </lineage>
</organism>
<sequence length="135" mass="15369">MKSKKLKRILYVFAVLIMLILGIVVWMQSSGGVVEEQTFTINNKQLATFVYNTKTETPQRLHITVKGTLDCDAILTIREDGETSGIRSRRSFPLKAGELKDRDFQTMWTHTGMIIEFKTDGCTVNDVKVKIEVLE</sequence>
<keyword evidence="1" id="KW-0472">Membrane</keyword>
<evidence type="ECO:0000313" key="3">
    <source>
        <dbReference type="Proteomes" id="UP000270673"/>
    </source>
</evidence>
<dbReference type="AlphaFoldDB" id="A0A3Q9IQ46"/>
<dbReference type="KEGG" id="buy:D8S85_13020"/>
<dbReference type="RefSeq" id="WP_106481032.1">
    <property type="nucleotide sequence ID" value="NZ_CP032819.1"/>
</dbReference>
<gene>
    <name evidence="2" type="ORF">D8S85_13020</name>
</gene>
<protein>
    <submittedName>
        <fullName evidence="2">Uncharacterized protein</fullName>
    </submittedName>
</protein>
<reference evidence="2 3" key="1">
    <citation type="submission" date="2018-10" db="EMBL/GenBank/DDBJ databases">
        <title>Butyricimonas faecalis sp. nov., isolated from human faeces and emended description of the genus Butyricimonas.</title>
        <authorList>
            <person name="Le Roy T."/>
            <person name="Van der Smissen P."/>
            <person name="Paquot A."/>
            <person name="Delzenne N."/>
            <person name="Muccioli G."/>
            <person name="Collet J.-F."/>
            <person name="Cani P.D."/>
        </authorList>
    </citation>
    <scope>NUCLEOTIDE SEQUENCE [LARGE SCALE GENOMIC DNA]</scope>
    <source>
        <strain evidence="2 3">H184</strain>
    </source>
</reference>
<dbReference type="OrthoDB" id="1096515at2"/>
<keyword evidence="1" id="KW-0812">Transmembrane</keyword>
<feature type="transmembrane region" description="Helical" evidence="1">
    <location>
        <begin position="9"/>
        <end position="27"/>
    </location>
</feature>
<proteinExistence type="predicted"/>
<keyword evidence="3" id="KW-1185">Reference proteome</keyword>
<evidence type="ECO:0000313" key="2">
    <source>
        <dbReference type="EMBL" id="AZS30378.1"/>
    </source>
</evidence>
<accession>A0A3Q9IQ46</accession>
<dbReference type="EMBL" id="CP032819">
    <property type="protein sequence ID" value="AZS30378.1"/>
    <property type="molecule type" value="Genomic_DNA"/>
</dbReference>